<feature type="region of interest" description="Disordered" evidence="1">
    <location>
        <begin position="1"/>
        <end position="21"/>
    </location>
</feature>
<feature type="domain" description="GGDEF" evidence="2">
    <location>
        <begin position="90"/>
        <end position="220"/>
    </location>
</feature>
<comment type="caution">
    <text evidence="3">The sequence shown here is derived from an EMBL/GenBank/DDBJ whole genome shotgun (WGS) entry which is preliminary data.</text>
</comment>
<evidence type="ECO:0000259" key="2">
    <source>
        <dbReference type="PROSITE" id="PS50887"/>
    </source>
</evidence>
<organism evidence="3 4">
    <name type="scientific">Candidatus Kaiserbacteria bacterium GWA2_50_9</name>
    <dbReference type="NCBI Taxonomy" id="1798474"/>
    <lineage>
        <taxon>Bacteria</taxon>
        <taxon>Candidatus Kaiseribacteriota</taxon>
    </lineage>
</organism>
<dbReference type="PROSITE" id="PS50887">
    <property type="entry name" value="GGDEF"/>
    <property type="match status" value="1"/>
</dbReference>
<dbReference type="FunFam" id="3.30.70.270:FF:000001">
    <property type="entry name" value="Diguanylate cyclase domain protein"/>
    <property type="match status" value="1"/>
</dbReference>
<dbReference type="NCBIfam" id="TIGR00254">
    <property type="entry name" value="GGDEF"/>
    <property type="match status" value="1"/>
</dbReference>
<dbReference type="SMART" id="SM00267">
    <property type="entry name" value="GGDEF"/>
    <property type="match status" value="1"/>
</dbReference>
<dbReference type="AlphaFoldDB" id="A0A1F6BWR8"/>
<dbReference type="SUPFAM" id="SSF55073">
    <property type="entry name" value="Nucleotide cyclase"/>
    <property type="match status" value="1"/>
</dbReference>
<dbReference type="Proteomes" id="UP000179014">
    <property type="component" value="Unassembled WGS sequence"/>
</dbReference>
<feature type="compositionally biased region" description="Basic and acidic residues" evidence="1">
    <location>
        <begin position="1"/>
        <end position="20"/>
    </location>
</feature>
<sequence length="229" mass="25949">MGKEGKNERRAIEKADEERYGITSDEKEDFIDERTEYRNAFDKALEEQTVTDALTGLKNRKFLVNELENSLPFIRGEIEEHRRRGVEQLKEAALLFIDLDNFKKVNDTFGHTEGDTVLKKVAEILTGSVRKSDIVARFGGDEFYIFLSSANKDKAIEIANEICENLRNDPKLHERTVTASIGVRPIDASNVADSETLIKQADVAVYKAKEGKNQVLVYEEGMKMLDSDV</sequence>
<dbReference type="STRING" id="1798474.A2118_03090"/>
<dbReference type="InterPro" id="IPR043128">
    <property type="entry name" value="Rev_trsase/Diguanyl_cyclase"/>
</dbReference>
<dbReference type="CDD" id="cd01949">
    <property type="entry name" value="GGDEF"/>
    <property type="match status" value="1"/>
</dbReference>
<gene>
    <name evidence="3" type="ORF">A2118_03090</name>
</gene>
<accession>A0A1F6BWR8</accession>
<proteinExistence type="predicted"/>
<evidence type="ECO:0000256" key="1">
    <source>
        <dbReference type="SAM" id="MobiDB-lite"/>
    </source>
</evidence>
<dbReference type="InterPro" id="IPR029787">
    <property type="entry name" value="Nucleotide_cyclase"/>
</dbReference>
<dbReference type="EMBL" id="MFKN01000005">
    <property type="protein sequence ID" value="OGG41212.1"/>
    <property type="molecule type" value="Genomic_DNA"/>
</dbReference>
<evidence type="ECO:0000313" key="3">
    <source>
        <dbReference type="EMBL" id="OGG41212.1"/>
    </source>
</evidence>
<dbReference type="Gene3D" id="3.30.70.270">
    <property type="match status" value="1"/>
</dbReference>
<dbReference type="InterPro" id="IPR000160">
    <property type="entry name" value="GGDEF_dom"/>
</dbReference>
<dbReference type="InterPro" id="IPR052163">
    <property type="entry name" value="DGC-Regulatory_Protein"/>
</dbReference>
<name>A0A1F6BWR8_9BACT</name>
<dbReference type="PANTHER" id="PTHR46663">
    <property type="entry name" value="DIGUANYLATE CYCLASE DGCT-RELATED"/>
    <property type="match status" value="1"/>
</dbReference>
<reference evidence="3 4" key="1">
    <citation type="journal article" date="2016" name="Nat. Commun.">
        <title>Thousands of microbial genomes shed light on interconnected biogeochemical processes in an aquifer system.</title>
        <authorList>
            <person name="Anantharaman K."/>
            <person name="Brown C.T."/>
            <person name="Hug L.A."/>
            <person name="Sharon I."/>
            <person name="Castelle C.J."/>
            <person name="Probst A.J."/>
            <person name="Thomas B.C."/>
            <person name="Singh A."/>
            <person name="Wilkins M.J."/>
            <person name="Karaoz U."/>
            <person name="Brodie E.L."/>
            <person name="Williams K.H."/>
            <person name="Hubbard S.S."/>
            <person name="Banfield J.F."/>
        </authorList>
    </citation>
    <scope>NUCLEOTIDE SEQUENCE [LARGE SCALE GENOMIC DNA]</scope>
</reference>
<dbReference type="PANTHER" id="PTHR46663:SF2">
    <property type="entry name" value="GGDEF DOMAIN-CONTAINING PROTEIN"/>
    <property type="match status" value="1"/>
</dbReference>
<evidence type="ECO:0000313" key="4">
    <source>
        <dbReference type="Proteomes" id="UP000179014"/>
    </source>
</evidence>
<protein>
    <recommendedName>
        <fullName evidence="2">GGDEF domain-containing protein</fullName>
    </recommendedName>
</protein>
<dbReference type="Pfam" id="PF00990">
    <property type="entry name" value="GGDEF"/>
    <property type="match status" value="1"/>
</dbReference>